<comment type="caution">
    <text evidence="1">The sequence shown here is derived from an EMBL/GenBank/DDBJ whole genome shotgun (WGS) entry which is preliminary data.</text>
</comment>
<evidence type="ECO:0000313" key="1">
    <source>
        <dbReference type="EMBL" id="MFC5403563.1"/>
    </source>
</evidence>
<dbReference type="Pfam" id="PF09551">
    <property type="entry name" value="Spore_II_R"/>
    <property type="match status" value="1"/>
</dbReference>
<name>A0ABW0HT28_9BACL</name>
<gene>
    <name evidence="1" type="ORF">ACFPOF_12545</name>
</gene>
<sequence>MRISHHSSSFSSSRSKTRFTRAAGKFVLLGVTILIGLFVFLRPSASAGTGALIPTDAIRIRIIANSDGEADQRIKASVRDAVAASIRSWGAMPDTHDEARALIGKKLPTLRQLVAAKLKQLDAPYGGKVELAKVPFPAKTFEGRSYAAGDYEALRVTLGDGKGANWWCVLFPPLCLTAATAADDAASGEIIKTSGEKDKSPAQAEEKPETKFFLWELLEKLIAFLSSLF</sequence>
<dbReference type="Proteomes" id="UP001596113">
    <property type="component" value="Unassembled WGS sequence"/>
</dbReference>
<protein>
    <submittedName>
        <fullName evidence="1">Stage II sporulation protein R</fullName>
    </submittedName>
</protein>
<organism evidence="1 2">
    <name type="scientific">Cohnella soli</name>
    <dbReference type="NCBI Taxonomy" id="425005"/>
    <lineage>
        <taxon>Bacteria</taxon>
        <taxon>Bacillati</taxon>
        <taxon>Bacillota</taxon>
        <taxon>Bacilli</taxon>
        <taxon>Bacillales</taxon>
        <taxon>Paenibacillaceae</taxon>
        <taxon>Cohnella</taxon>
    </lineage>
</organism>
<reference evidence="2" key="1">
    <citation type="journal article" date="2019" name="Int. J. Syst. Evol. Microbiol.">
        <title>The Global Catalogue of Microorganisms (GCM) 10K type strain sequencing project: providing services to taxonomists for standard genome sequencing and annotation.</title>
        <authorList>
            <consortium name="The Broad Institute Genomics Platform"/>
            <consortium name="The Broad Institute Genome Sequencing Center for Infectious Disease"/>
            <person name="Wu L."/>
            <person name="Ma J."/>
        </authorList>
    </citation>
    <scope>NUCLEOTIDE SEQUENCE [LARGE SCALE GENOMIC DNA]</scope>
    <source>
        <strain evidence="2">CGMCC 1.18575</strain>
    </source>
</reference>
<dbReference type="EMBL" id="JBHSMI010000023">
    <property type="protein sequence ID" value="MFC5403563.1"/>
    <property type="molecule type" value="Genomic_DNA"/>
</dbReference>
<keyword evidence="2" id="KW-1185">Reference proteome</keyword>
<proteinExistence type="predicted"/>
<dbReference type="RefSeq" id="WP_378133023.1">
    <property type="nucleotide sequence ID" value="NZ_JBHSMI010000023.1"/>
</dbReference>
<evidence type="ECO:0000313" key="2">
    <source>
        <dbReference type="Proteomes" id="UP001596113"/>
    </source>
</evidence>
<accession>A0ABW0HT28</accession>
<dbReference type="InterPro" id="IPR014202">
    <property type="entry name" value="Spore_II_R"/>
</dbReference>